<evidence type="ECO:0000313" key="1">
    <source>
        <dbReference type="EMBL" id="ABI68583.1"/>
    </source>
</evidence>
<dbReference type="RefSeq" id="WP_011640685.1">
    <property type="nucleotide sequence ID" value="NC_008346.1"/>
</dbReference>
<dbReference type="HOGENOM" id="CLU_1814871_0_0_9"/>
<reference evidence="2" key="1">
    <citation type="journal article" date="2010" name="Environ. Microbiol.">
        <title>The genome of Syntrophomonas wolfei: new insights into syntrophic metabolism and biohydrogen production.</title>
        <authorList>
            <person name="Sieber J.R."/>
            <person name="Sims D.R."/>
            <person name="Han C."/>
            <person name="Kim E."/>
            <person name="Lykidis A."/>
            <person name="Lapidus A.L."/>
            <person name="McDonnald E."/>
            <person name="Rohlin L."/>
            <person name="Culley D.E."/>
            <person name="Gunsalus R."/>
            <person name="McInerney M.J."/>
        </authorList>
    </citation>
    <scope>NUCLEOTIDE SEQUENCE [LARGE SCALE GENOMIC DNA]</scope>
    <source>
        <strain evidence="2">DSM 2245B / Goettingen</strain>
    </source>
</reference>
<sequence length="142" mass="16853">MNELLKTLYQDILQQVMVLESCKKELSIQILLTKEGSSRRLELILRFLSYDLDKHELLEHAAVLAMSNQADIILEDLQRLYAYTDGNDLIEQIRAEIKFLQRFVNTIKKSIKHPNSRTFYERRMIQEISKYVVEQARQYNAM</sequence>
<dbReference type="AlphaFoldDB" id="Q0AXH1"/>
<dbReference type="OrthoDB" id="2085951at2"/>
<dbReference type="eggNOG" id="ENOG5030MMH">
    <property type="taxonomic scope" value="Bacteria"/>
</dbReference>
<organism evidence="1 2">
    <name type="scientific">Syntrophomonas wolfei subsp. wolfei (strain DSM 2245B / Goettingen)</name>
    <dbReference type="NCBI Taxonomy" id="335541"/>
    <lineage>
        <taxon>Bacteria</taxon>
        <taxon>Bacillati</taxon>
        <taxon>Bacillota</taxon>
        <taxon>Clostridia</taxon>
        <taxon>Eubacteriales</taxon>
        <taxon>Syntrophomonadaceae</taxon>
        <taxon>Syntrophomonas</taxon>
    </lineage>
</organism>
<dbReference type="EMBL" id="CP000448">
    <property type="protein sequence ID" value="ABI68583.1"/>
    <property type="molecule type" value="Genomic_DNA"/>
</dbReference>
<protein>
    <submittedName>
        <fullName evidence="1">Uncharacterized protein</fullName>
    </submittedName>
</protein>
<gene>
    <name evidence="1" type="ordered locus">Swol_1274</name>
</gene>
<keyword evidence="2" id="KW-1185">Reference proteome</keyword>
<accession>Q0AXH1</accession>
<dbReference type="KEGG" id="swo:Swol_1274"/>
<proteinExistence type="predicted"/>
<evidence type="ECO:0000313" key="2">
    <source>
        <dbReference type="Proteomes" id="UP000001968"/>
    </source>
</evidence>
<dbReference type="Proteomes" id="UP000001968">
    <property type="component" value="Chromosome"/>
</dbReference>
<name>Q0AXH1_SYNWW</name>